<dbReference type="InterPro" id="IPR015797">
    <property type="entry name" value="NUDIX_hydrolase-like_dom_sf"/>
</dbReference>
<sequence length="156" mass="16979">MKVPRAVAVVIDGSRVLLIKRFLRRDSPADCWMCEDGSPLCTGHHYSVLPGGHVEDGETAEVAAVRELAEETGLRAVIGRHLWTGWHNGRPASYFLMADVEGVPVLSGPEAAENEPDNRYELRWVGADRFEALNLYPAEVRESLAGLLADGNVGGT</sequence>
<name>A0ABT4BA05_9ACTN</name>
<comment type="similarity">
    <text evidence="2 4">Belongs to the Nudix hydrolase family.</text>
</comment>
<feature type="domain" description="Nudix hydrolase" evidence="5">
    <location>
        <begin position="1"/>
        <end position="148"/>
    </location>
</feature>
<evidence type="ECO:0000256" key="4">
    <source>
        <dbReference type="RuleBase" id="RU003476"/>
    </source>
</evidence>
<keyword evidence="7" id="KW-1185">Reference proteome</keyword>
<dbReference type="Proteomes" id="UP001151002">
    <property type="component" value="Unassembled WGS sequence"/>
</dbReference>
<evidence type="ECO:0000313" key="7">
    <source>
        <dbReference type="Proteomes" id="UP001151002"/>
    </source>
</evidence>
<dbReference type="PANTHER" id="PTHR43046">
    <property type="entry name" value="GDP-MANNOSE MANNOSYL HYDROLASE"/>
    <property type="match status" value="1"/>
</dbReference>
<gene>
    <name evidence="6" type="ORF">OWR29_35585</name>
</gene>
<reference evidence="6" key="1">
    <citation type="submission" date="2022-11" db="EMBL/GenBank/DDBJ databases">
        <authorList>
            <person name="Somphong A."/>
            <person name="Phongsopitanun W."/>
        </authorList>
    </citation>
    <scope>NUCLEOTIDE SEQUENCE</scope>
    <source>
        <strain evidence="6">Pm04-4</strain>
    </source>
</reference>
<dbReference type="RefSeq" id="WP_267567879.1">
    <property type="nucleotide sequence ID" value="NZ_JAPNTZ010000015.1"/>
</dbReference>
<protein>
    <submittedName>
        <fullName evidence="6">NUDIX domain-containing protein</fullName>
    </submittedName>
</protein>
<keyword evidence="3 4" id="KW-0378">Hydrolase</keyword>
<evidence type="ECO:0000256" key="2">
    <source>
        <dbReference type="ARBA" id="ARBA00005582"/>
    </source>
</evidence>
<accession>A0ABT4BA05</accession>
<dbReference type="PROSITE" id="PS00893">
    <property type="entry name" value="NUDIX_BOX"/>
    <property type="match status" value="1"/>
</dbReference>
<dbReference type="Gene3D" id="3.90.79.10">
    <property type="entry name" value="Nucleoside Triphosphate Pyrophosphohydrolase"/>
    <property type="match status" value="1"/>
</dbReference>
<dbReference type="PRINTS" id="PR00502">
    <property type="entry name" value="NUDIXFAMILY"/>
</dbReference>
<comment type="cofactor">
    <cofactor evidence="1">
        <name>Mg(2+)</name>
        <dbReference type="ChEBI" id="CHEBI:18420"/>
    </cofactor>
</comment>
<evidence type="ECO:0000256" key="1">
    <source>
        <dbReference type="ARBA" id="ARBA00001946"/>
    </source>
</evidence>
<dbReference type="InterPro" id="IPR020084">
    <property type="entry name" value="NUDIX_hydrolase_CS"/>
</dbReference>
<dbReference type="SUPFAM" id="SSF55811">
    <property type="entry name" value="Nudix"/>
    <property type="match status" value="1"/>
</dbReference>
<dbReference type="EMBL" id="JAPNTZ010000015">
    <property type="protein sequence ID" value="MCY1143349.1"/>
    <property type="molecule type" value="Genomic_DNA"/>
</dbReference>
<comment type="caution">
    <text evidence="6">The sequence shown here is derived from an EMBL/GenBank/DDBJ whole genome shotgun (WGS) entry which is preliminary data.</text>
</comment>
<dbReference type="PROSITE" id="PS51462">
    <property type="entry name" value="NUDIX"/>
    <property type="match status" value="1"/>
</dbReference>
<dbReference type="InterPro" id="IPR000086">
    <property type="entry name" value="NUDIX_hydrolase_dom"/>
</dbReference>
<evidence type="ECO:0000259" key="5">
    <source>
        <dbReference type="PROSITE" id="PS51462"/>
    </source>
</evidence>
<dbReference type="InterPro" id="IPR020476">
    <property type="entry name" value="Nudix_hydrolase"/>
</dbReference>
<dbReference type="PANTHER" id="PTHR43046:SF14">
    <property type="entry name" value="MUTT_NUDIX FAMILY PROTEIN"/>
    <property type="match status" value="1"/>
</dbReference>
<proteinExistence type="inferred from homology"/>
<organism evidence="6 7">
    <name type="scientific">Paractinoplanes pyxinae</name>
    <dbReference type="NCBI Taxonomy" id="2997416"/>
    <lineage>
        <taxon>Bacteria</taxon>
        <taxon>Bacillati</taxon>
        <taxon>Actinomycetota</taxon>
        <taxon>Actinomycetes</taxon>
        <taxon>Micromonosporales</taxon>
        <taxon>Micromonosporaceae</taxon>
        <taxon>Paractinoplanes</taxon>
    </lineage>
</organism>
<evidence type="ECO:0000256" key="3">
    <source>
        <dbReference type="ARBA" id="ARBA00022801"/>
    </source>
</evidence>
<dbReference type="Pfam" id="PF00293">
    <property type="entry name" value="NUDIX"/>
    <property type="match status" value="1"/>
</dbReference>
<evidence type="ECO:0000313" key="6">
    <source>
        <dbReference type="EMBL" id="MCY1143349.1"/>
    </source>
</evidence>